<keyword evidence="4 6" id="KW-1133">Transmembrane helix</keyword>
<dbReference type="InParanoid" id="Q6BP99"/>
<evidence type="ECO:0000256" key="2">
    <source>
        <dbReference type="ARBA" id="ARBA00009530"/>
    </source>
</evidence>
<evidence type="ECO:0000256" key="4">
    <source>
        <dbReference type="ARBA" id="ARBA00022989"/>
    </source>
</evidence>
<dbReference type="AlphaFoldDB" id="Q6BP99"/>
<accession>Q6BP99</accession>
<feature type="transmembrane region" description="Helical" evidence="6">
    <location>
        <begin position="6"/>
        <end position="22"/>
    </location>
</feature>
<dbReference type="GeneID" id="2902814"/>
<dbReference type="RefSeq" id="XP_459971.2">
    <property type="nucleotide sequence ID" value="XM_459971.1"/>
</dbReference>
<gene>
    <name evidence="7" type="ordered locus">DEHA2E15312g</name>
</gene>
<proteinExistence type="inferred from homology"/>
<dbReference type="OrthoDB" id="2802411at2759"/>
<organism evidence="7 8">
    <name type="scientific">Debaryomyces hansenii (strain ATCC 36239 / CBS 767 / BCRC 21394 / JCM 1990 / NBRC 0083 / IGC 2968)</name>
    <name type="common">Yeast</name>
    <name type="synonym">Torulaspora hansenii</name>
    <dbReference type="NCBI Taxonomy" id="284592"/>
    <lineage>
        <taxon>Eukaryota</taxon>
        <taxon>Fungi</taxon>
        <taxon>Dikarya</taxon>
        <taxon>Ascomycota</taxon>
        <taxon>Saccharomycotina</taxon>
        <taxon>Pichiomycetes</taxon>
        <taxon>Debaryomycetaceae</taxon>
        <taxon>Debaryomyces</taxon>
    </lineage>
</organism>
<protein>
    <submittedName>
        <fullName evidence="7">DEHA2E15312p</fullName>
    </submittedName>
</protein>
<dbReference type="FunCoup" id="Q6BP99">
    <property type="interactions" value="733"/>
</dbReference>
<evidence type="ECO:0000313" key="7">
    <source>
        <dbReference type="EMBL" id="CAG88220.2"/>
    </source>
</evidence>
<comment type="subcellular location">
    <subcellularLocation>
        <location evidence="1">Membrane</location>
    </subcellularLocation>
</comment>
<dbReference type="OMA" id="HALWVIS"/>
<comment type="similarity">
    <text evidence="2">Belongs to the UPF0057 (PMP3) family.</text>
</comment>
<keyword evidence="5 6" id="KW-0472">Membrane</keyword>
<evidence type="ECO:0000256" key="1">
    <source>
        <dbReference type="ARBA" id="ARBA00004370"/>
    </source>
</evidence>
<dbReference type="Pfam" id="PF01679">
    <property type="entry name" value="Pmp3"/>
    <property type="match status" value="1"/>
</dbReference>
<dbReference type="eggNOG" id="KOG1773">
    <property type="taxonomic scope" value="Eukaryota"/>
</dbReference>
<dbReference type="InterPro" id="IPR000612">
    <property type="entry name" value="PMP3"/>
</dbReference>
<keyword evidence="8" id="KW-1185">Reference proteome</keyword>
<evidence type="ECO:0000256" key="3">
    <source>
        <dbReference type="ARBA" id="ARBA00022692"/>
    </source>
</evidence>
<dbReference type="VEuPathDB" id="FungiDB:DEHA2E15312g"/>
<evidence type="ECO:0000313" key="8">
    <source>
        <dbReference type="Proteomes" id="UP000000599"/>
    </source>
</evidence>
<sequence>MHAKDWLLVLVGFFLPPVPVFIKRGISSADFWINILLCLLGFFPGLLHCYYIISYYPYSEGYATLGGDGHNHRSNDYGATVG</sequence>
<evidence type="ECO:0000256" key="6">
    <source>
        <dbReference type="SAM" id="Phobius"/>
    </source>
</evidence>
<dbReference type="PANTHER" id="PTHR21659">
    <property type="entry name" value="HYDROPHOBIC PROTEIN RCI2 LOW TEMPERATURE AND SALT RESPONSIVE PROTEIN LTI6 -RELATED"/>
    <property type="match status" value="1"/>
</dbReference>
<reference evidence="7 8" key="1">
    <citation type="journal article" date="2004" name="Nature">
        <title>Genome evolution in yeasts.</title>
        <authorList>
            <consortium name="Genolevures"/>
            <person name="Dujon B."/>
            <person name="Sherman D."/>
            <person name="Fischer G."/>
            <person name="Durrens P."/>
            <person name="Casaregola S."/>
            <person name="Lafontaine I."/>
            <person name="de Montigny J."/>
            <person name="Marck C."/>
            <person name="Neuveglise C."/>
            <person name="Talla E."/>
            <person name="Goffard N."/>
            <person name="Frangeul L."/>
            <person name="Aigle M."/>
            <person name="Anthouard V."/>
            <person name="Babour A."/>
            <person name="Barbe V."/>
            <person name="Barnay S."/>
            <person name="Blanchin S."/>
            <person name="Beckerich J.M."/>
            <person name="Beyne E."/>
            <person name="Bleykasten C."/>
            <person name="Boisrame A."/>
            <person name="Boyer J."/>
            <person name="Cattolico L."/>
            <person name="Confanioleri F."/>
            <person name="de Daruvar A."/>
            <person name="Despons L."/>
            <person name="Fabre E."/>
            <person name="Fairhead C."/>
            <person name="Ferry-Dumazet H."/>
            <person name="Groppi A."/>
            <person name="Hantraye F."/>
            <person name="Hennequin C."/>
            <person name="Jauniaux N."/>
            <person name="Joyet P."/>
            <person name="Kachouri R."/>
            <person name="Kerrest A."/>
            <person name="Koszul R."/>
            <person name="Lemaire M."/>
            <person name="Lesur I."/>
            <person name="Ma L."/>
            <person name="Muller H."/>
            <person name="Nicaud J.M."/>
            <person name="Nikolski M."/>
            <person name="Oztas S."/>
            <person name="Ozier-Kalogeropoulos O."/>
            <person name="Pellenz S."/>
            <person name="Potier S."/>
            <person name="Richard G.F."/>
            <person name="Straub M.L."/>
            <person name="Suleau A."/>
            <person name="Swennene D."/>
            <person name="Tekaia F."/>
            <person name="Wesolowski-Louvel M."/>
            <person name="Westhof E."/>
            <person name="Wirth B."/>
            <person name="Zeniou-Meyer M."/>
            <person name="Zivanovic I."/>
            <person name="Bolotin-Fukuhara M."/>
            <person name="Thierry A."/>
            <person name="Bouchier C."/>
            <person name="Caudron B."/>
            <person name="Scarpelli C."/>
            <person name="Gaillardin C."/>
            <person name="Weissenbach J."/>
            <person name="Wincker P."/>
            <person name="Souciet J.L."/>
        </authorList>
    </citation>
    <scope>NUCLEOTIDE SEQUENCE [LARGE SCALE GENOMIC DNA]</scope>
    <source>
        <strain evidence="8">ATCC 36239 / CBS 767 / BCRC 21394 / JCM 1990 / NBRC 0083 / IGC 2968</strain>
    </source>
</reference>
<keyword evidence="3 6" id="KW-0812">Transmembrane</keyword>
<dbReference type="EMBL" id="CR382137">
    <property type="protein sequence ID" value="CAG88220.2"/>
    <property type="molecule type" value="Genomic_DNA"/>
</dbReference>
<dbReference type="STRING" id="284592.Q6BP99"/>
<dbReference type="HOGENOM" id="CLU_107649_5_0_1"/>
<dbReference type="KEGG" id="dha:DEHA2E15312g"/>
<feature type="transmembrane region" description="Helical" evidence="6">
    <location>
        <begin position="31"/>
        <end position="53"/>
    </location>
</feature>
<name>Q6BP99_DEBHA</name>
<dbReference type="PANTHER" id="PTHR21659:SF112">
    <property type="entry name" value="PROTEIN SNA2-RELATED"/>
    <property type="match status" value="1"/>
</dbReference>
<dbReference type="Proteomes" id="UP000000599">
    <property type="component" value="Chromosome E"/>
</dbReference>
<dbReference type="GO" id="GO:0000329">
    <property type="term" value="C:fungal-type vacuole membrane"/>
    <property type="evidence" value="ECO:0007669"/>
    <property type="project" value="EnsemblFungi"/>
</dbReference>
<evidence type="ECO:0000256" key="5">
    <source>
        <dbReference type="ARBA" id="ARBA00023136"/>
    </source>
</evidence>